<evidence type="ECO:0000259" key="3">
    <source>
        <dbReference type="Pfam" id="PF00483"/>
    </source>
</evidence>
<reference evidence="7" key="1">
    <citation type="submission" date="2010-02" db="EMBL/GenBank/DDBJ databases">
        <title>Complete sequence of chromosome of Natrialba magadii ATCC 43099.</title>
        <authorList>
            <consortium name="US DOE Joint Genome Institute"/>
            <person name="Lucas S."/>
            <person name="Copeland A."/>
            <person name="Lapidus A."/>
            <person name="Cheng J.-F."/>
            <person name="Bruce D."/>
            <person name="Goodwin L."/>
            <person name="Pitluck S."/>
            <person name="Davenport K."/>
            <person name="Saunders E."/>
            <person name="Detter J.C."/>
            <person name="Han C."/>
            <person name="Tapia R."/>
            <person name="Land M."/>
            <person name="Hauser L."/>
            <person name="Kyrpides N."/>
            <person name="Mikhailova N."/>
            <person name="De Castro R.E."/>
            <person name="Maupin-Furlow J.A."/>
            <person name="Woyke T."/>
        </authorList>
    </citation>
    <scope>NUCLEOTIDE SEQUENCE [LARGE SCALE GENOMIC DNA]</scope>
    <source>
        <strain evidence="7">ATCC 43099 / DSM 3394 / CCM 3739 / CIP 104546 / IAM 13178 / JCM 8861 / NBRC 102185 / NCIMB 2190 / MS3</strain>
    </source>
</reference>
<dbReference type="InterPro" id="IPR056729">
    <property type="entry name" value="GMPPB_C"/>
</dbReference>
<evidence type="ECO:0000313" key="7">
    <source>
        <dbReference type="Proteomes" id="UP000001879"/>
    </source>
</evidence>
<dbReference type="InterPro" id="IPR011004">
    <property type="entry name" value="Trimer_LpxA-like_sf"/>
</dbReference>
<dbReference type="InterPro" id="IPR001451">
    <property type="entry name" value="Hexapep"/>
</dbReference>
<protein>
    <recommendedName>
        <fullName evidence="2">Bifunctional protein GlmU</fullName>
    </recommendedName>
</protein>
<dbReference type="Gene3D" id="3.90.550.10">
    <property type="entry name" value="Spore Coat Polysaccharide Biosynthesis Protein SpsA, Chain A"/>
    <property type="match status" value="1"/>
</dbReference>
<dbReference type="PANTHER" id="PTHR22572">
    <property type="entry name" value="SUGAR-1-PHOSPHATE GUANYL TRANSFERASE"/>
    <property type="match status" value="1"/>
</dbReference>
<dbReference type="InterPro" id="IPR029044">
    <property type="entry name" value="Nucleotide-diphossugar_trans"/>
</dbReference>
<dbReference type="HOGENOM" id="CLU_029499_0_1_2"/>
<feature type="domain" description="Mannose-1-phosphate guanyltransferase C-terminal" evidence="4">
    <location>
        <begin position="259"/>
        <end position="330"/>
    </location>
</feature>
<dbReference type="EMBL" id="AOHS01000056">
    <property type="protein sequence ID" value="ELY25161.1"/>
    <property type="molecule type" value="Genomic_DNA"/>
</dbReference>
<evidence type="ECO:0000256" key="1">
    <source>
        <dbReference type="ARBA" id="ARBA00007274"/>
    </source>
</evidence>
<feature type="domain" description="Nucleotidyl transferase" evidence="3">
    <location>
        <begin position="8"/>
        <end position="237"/>
    </location>
</feature>
<dbReference type="SUPFAM" id="SSF53448">
    <property type="entry name" value="Nucleotide-diphospho-sugar transferases"/>
    <property type="match status" value="1"/>
</dbReference>
<keyword evidence="5" id="KW-0808">Transferase</keyword>
<dbReference type="STRING" id="547559.Nmag_0920"/>
<dbReference type="GeneID" id="8823750"/>
<keyword evidence="7" id="KW-1185">Reference proteome</keyword>
<dbReference type="Pfam" id="PF00483">
    <property type="entry name" value="NTP_transferase"/>
    <property type="match status" value="1"/>
</dbReference>
<dbReference type="AlphaFoldDB" id="D3SQL6"/>
<sequence>MSEETVPAVVLAAGEGRRLDPLTNRRPKPMVPVANRPILDYVVSALAGAGIDRIVLVVGYRQERIRNYFGDGDDWDVDIEYVVQETQLGTAHAVLQAEEVVDGPFLVLNGDRIVDPALVSQVRDAVATDADRPVLSVTRSAHASDYGVVSLEGNRVTGITEKPIAPARSELINAGVYGFANDIFEAIRETPTEEGELAITTTLETILADRSASAVQEHDIWLDVSYLWDLLDVNAAILGDDEFETTQESTLEGEVATDTAIGTAVSLGANATVGGSTALGDNVTIQPNAVVSNAVVFPDAVIESGAVVRDAIVASNARIGANTTIAGGTSTVVVDGEVHEDVDFGGVIGDNATLGGGVTVDPGTVLGDDAVVDAGAHVTGRIEPDAVVRRG</sequence>
<dbReference type="Pfam" id="PF25087">
    <property type="entry name" value="GMPPB_C"/>
    <property type="match status" value="1"/>
</dbReference>
<dbReference type="CDD" id="cd04181">
    <property type="entry name" value="NTP_transferase"/>
    <property type="match status" value="1"/>
</dbReference>
<dbReference type="OrthoDB" id="15372at2157"/>
<dbReference type="GO" id="GO:0016779">
    <property type="term" value="F:nucleotidyltransferase activity"/>
    <property type="evidence" value="ECO:0007669"/>
    <property type="project" value="UniProtKB-KW"/>
</dbReference>
<dbReference type="Proteomes" id="UP000011543">
    <property type="component" value="Unassembled WGS sequence"/>
</dbReference>
<keyword evidence="5" id="KW-0548">Nucleotidyltransferase</keyword>
<dbReference type="KEGG" id="nmg:Nmag_0920"/>
<evidence type="ECO:0000259" key="4">
    <source>
        <dbReference type="Pfam" id="PF25087"/>
    </source>
</evidence>
<evidence type="ECO:0000313" key="5">
    <source>
        <dbReference type="EMBL" id="ADD04504.1"/>
    </source>
</evidence>
<evidence type="ECO:0000313" key="6">
    <source>
        <dbReference type="EMBL" id="ELY25161.1"/>
    </source>
</evidence>
<dbReference type="Proteomes" id="UP000001879">
    <property type="component" value="Chromosome"/>
</dbReference>
<dbReference type="InterPro" id="IPR050486">
    <property type="entry name" value="Mannose-1P_guanyltransferase"/>
</dbReference>
<dbReference type="PATRIC" id="fig|547559.17.peg.3368"/>
<reference evidence="6 8" key="3">
    <citation type="journal article" date="2014" name="PLoS Genet.">
        <title>Phylogenetically driven sequencing of extremely halophilic archaea reveals strategies for static and dynamic osmo-response.</title>
        <authorList>
            <person name="Becker E.A."/>
            <person name="Seitzer P.M."/>
            <person name="Tritt A."/>
            <person name="Larsen D."/>
            <person name="Krusor M."/>
            <person name="Yao A.I."/>
            <person name="Wu D."/>
            <person name="Madern D."/>
            <person name="Eisen J.A."/>
            <person name="Darling A.E."/>
            <person name="Facciotti M.T."/>
        </authorList>
    </citation>
    <scope>NUCLEOTIDE SEQUENCE [LARGE SCALE GENOMIC DNA]</scope>
    <source>
        <strain evidence="8">ATCC 43099 / DSM 3394 / CCM 3739 / CIP 104546 / IAM 13178 / JCM 8861 / NBRC 102185 / NCIMB 2190 / MS3</strain>
        <strain evidence="6">MS-3</strain>
    </source>
</reference>
<dbReference type="EMBL" id="CP001932">
    <property type="protein sequence ID" value="ADD04504.1"/>
    <property type="molecule type" value="Genomic_DNA"/>
</dbReference>
<organism evidence="5 7">
    <name type="scientific">Natrialba magadii (strain ATCC 43099 / DSM 3394 / CCM 3739 / CIP 104546 / IAM 13178 / JCM 8861 / NBRC 102185 / NCIMB 2190 / MS3)</name>
    <name type="common">Natronobacterium magadii</name>
    <dbReference type="NCBI Taxonomy" id="547559"/>
    <lineage>
        <taxon>Archaea</taxon>
        <taxon>Methanobacteriati</taxon>
        <taxon>Methanobacteriota</taxon>
        <taxon>Stenosarchaea group</taxon>
        <taxon>Halobacteria</taxon>
        <taxon>Halobacteriales</taxon>
        <taxon>Natrialbaceae</taxon>
        <taxon>Natrialba</taxon>
    </lineage>
</organism>
<proteinExistence type="inferred from homology"/>
<reference evidence="5" key="4">
    <citation type="submission" date="2016-09" db="EMBL/GenBank/DDBJ databases">
        <authorList>
            <person name="Pfeiffer F."/>
        </authorList>
    </citation>
    <scope>NUCLEOTIDE SEQUENCE</scope>
    <source>
        <strain evidence="5">ATCC 43099</strain>
    </source>
</reference>
<dbReference type="SUPFAM" id="SSF51161">
    <property type="entry name" value="Trimeric LpxA-like enzymes"/>
    <property type="match status" value="1"/>
</dbReference>
<dbReference type="Gene3D" id="2.160.10.10">
    <property type="entry name" value="Hexapeptide repeat proteins"/>
    <property type="match status" value="2"/>
</dbReference>
<dbReference type="eggNOG" id="arCOG00666">
    <property type="taxonomic scope" value="Archaea"/>
</dbReference>
<evidence type="ECO:0000256" key="2">
    <source>
        <dbReference type="ARBA" id="ARBA00013414"/>
    </source>
</evidence>
<gene>
    <name evidence="5" type="primary">graD1</name>
    <name evidence="5" type="ordered locus">Nmag_0920</name>
    <name evidence="6" type="ORF">C500_17126</name>
</gene>
<dbReference type="Pfam" id="PF14602">
    <property type="entry name" value="Hexapep_2"/>
    <property type="match status" value="1"/>
</dbReference>
<comment type="similarity">
    <text evidence="1">Belongs to the transferase hexapeptide repeat family.</text>
</comment>
<accession>D3SQL6</accession>
<dbReference type="RefSeq" id="WP_004216708.1">
    <property type="nucleotide sequence ID" value="NC_013922.1"/>
</dbReference>
<dbReference type="InterPro" id="IPR005835">
    <property type="entry name" value="NTP_transferase_dom"/>
</dbReference>
<name>D3SQL6_NATMM</name>
<evidence type="ECO:0000313" key="8">
    <source>
        <dbReference type="Proteomes" id="UP000011543"/>
    </source>
</evidence>
<dbReference type="PaxDb" id="547559-Nmag_0920"/>
<reference evidence="5 7" key="2">
    <citation type="journal article" date="2012" name="BMC Genomics">
        <title>A comparative genomics perspective on the genetic content of the alkaliphilic haloarchaeon Natrialba magadii ATCC 43099T.</title>
        <authorList>
            <person name="Siddaramappa S."/>
            <person name="Challacombe J.F."/>
            <person name="Decastro R.E."/>
            <person name="Pfeiffer F."/>
            <person name="Sastre D.E."/>
            <person name="Gimenez M.I."/>
            <person name="Paggi R.A."/>
            <person name="Detter J.C."/>
            <person name="Davenport K.W."/>
            <person name="Goodwin L.A."/>
            <person name="Kyrpides N."/>
            <person name="Tapia R."/>
            <person name="Pitluck S."/>
            <person name="Lucas S."/>
            <person name="Woyke T."/>
            <person name="Maupin-Furlow J.A."/>
        </authorList>
    </citation>
    <scope>NUCLEOTIDE SEQUENCE [LARGE SCALE GENOMIC DNA]</scope>
    <source>
        <strain evidence="5">ATCC 43099</strain>
        <strain evidence="7">ATCC 43099 / DSM 3394 / CCM 3739 / CIP 104546 / IAM 13178 / JCM 8861 / NBRC 102185 / NCIMB 2190 / MS3</strain>
    </source>
</reference>